<proteinExistence type="predicted"/>
<keyword evidence="3" id="KW-1185">Reference proteome</keyword>
<dbReference type="OrthoDB" id="10266325at2759"/>
<dbReference type="InterPro" id="IPR041018">
    <property type="entry name" value="ADPRTs_Tse2"/>
</dbReference>
<feature type="domain" description="Tse2 ADP-ribosyltransferase toxin" evidence="1">
    <location>
        <begin position="1"/>
        <end position="51"/>
    </location>
</feature>
<evidence type="ECO:0000313" key="3">
    <source>
        <dbReference type="Proteomes" id="UP000269721"/>
    </source>
</evidence>
<organism evidence="2 3">
    <name type="scientific">Blyttiomyces helicus</name>
    <dbReference type="NCBI Taxonomy" id="388810"/>
    <lineage>
        <taxon>Eukaryota</taxon>
        <taxon>Fungi</taxon>
        <taxon>Fungi incertae sedis</taxon>
        <taxon>Chytridiomycota</taxon>
        <taxon>Chytridiomycota incertae sedis</taxon>
        <taxon>Chytridiomycetes</taxon>
        <taxon>Chytridiomycetes incertae sedis</taxon>
        <taxon>Blyttiomyces</taxon>
    </lineage>
</organism>
<sequence>GTKLPMELVILHEFEENYSIQCTLPMTLDELNHEITRFLQQHGEKMSPEEFFQRYPVGT</sequence>
<feature type="non-terminal residue" evidence="2">
    <location>
        <position position="1"/>
    </location>
</feature>
<dbReference type="AlphaFoldDB" id="A0A4P9W768"/>
<reference evidence="3" key="1">
    <citation type="journal article" date="2018" name="Nat. Microbiol.">
        <title>Leveraging single-cell genomics to expand the fungal tree of life.</title>
        <authorList>
            <person name="Ahrendt S.R."/>
            <person name="Quandt C.A."/>
            <person name="Ciobanu D."/>
            <person name="Clum A."/>
            <person name="Salamov A."/>
            <person name="Andreopoulos B."/>
            <person name="Cheng J.F."/>
            <person name="Woyke T."/>
            <person name="Pelin A."/>
            <person name="Henrissat B."/>
            <person name="Reynolds N.K."/>
            <person name="Benny G.L."/>
            <person name="Smith M.E."/>
            <person name="James T.Y."/>
            <person name="Grigoriev I.V."/>
        </authorList>
    </citation>
    <scope>NUCLEOTIDE SEQUENCE [LARGE SCALE GENOMIC DNA]</scope>
</reference>
<feature type="non-terminal residue" evidence="2">
    <location>
        <position position="59"/>
    </location>
</feature>
<evidence type="ECO:0000259" key="1">
    <source>
        <dbReference type="Pfam" id="PF18648"/>
    </source>
</evidence>
<accession>A0A4P9W768</accession>
<dbReference type="Proteomes" id="UP000269721">
    <property type="component" value="Unassembled WGS sequence"/>
</dbReference>
<gene>
    <name evidence="2" type="ORF">BDK51DRAFT_4355</name>
</gene>
<name>A0A4P9W768_9FUNG</name>
<dbReference type="EMBL" id="KZ996877">
    <property type="protein sequence ID" value="RKO88194.1"/>
    <property type="molecule type" value="Genomic_DNA"/>
</dbReference>
<evidence type="ECO:0000313" key="2">
    <source>
        <dbReference type="EMBL" id="RKO88194.1"/>
    </source>
</evidence>
<dbReference type="Pfam" id="PF18648">
    <property type="entry name" value="ADPRTs_Tse2"/>
    <property type="match status" value="1"/>
</dbReference>
<protein>
    <recommendedName>
        <fullName evidence="1">Tse2 ADP-ribosyltransferase toxin domain-containing protein</fullName>
    </recommendedName>
</protein>